<keyword evidence="2" id="KW-0548">Nucleotidyltransferase</keyword>
<dbReference type="Pfam" id="PF01300">
    <property type="entry name" value="Sua5_yciO_yrdC"/>
    <property type="match status" value="1"/>
</dbReference>
<dbReference type="Gene3D" id="3.90.870.10">
    <property type="entry name" value="DHBP synthase"/>
    <property type="match status" value="1"/>
</dbReference>
<dbReference type="EC" id="2.7.7.87" evidence="2"/>
<name>A0AAW9RFQ8_9GAMM</name>
<gene>
    <name evidence="2" type="ORF">V3330_08425</name>
</gene>
<organism evidence="2 3">
    <name type="scientific">Elongatibacter sediminis</name>
    <dbReference type="NCBI Taxonomy" id="3119006"/>
    <lineage>
        <taxon>Bacteria</taxon>
        <taxon>Pseudomonadati</taxon>
        <taxon>Pseudomonadota</taxon>
        <taxon>Gammaproteobacteria</taxon>
        <taxon>Chromatiales</taxon>
        <taxon>Wenzhouxiangellaceae</taxon>
        <taxon>Elongatibacter</taxon>
    </lineage>
</organism>
<dbReference type="PANTHER" id="PTHR42828:SF3">
    <property type="entry name" value="THREONYLCARBAMOYL-AMP SYNTHASE"/>
    <property type="match status" value="1"/>
</dbReference>
<dbReference type="EMBL" id="JAZHOG010000004">
    <property type="protein sequence ID" value="MEJ8567645.1"/>
    <property type="molecule type" value="Genomic_DNA"/>
</dbReference>
<sequence>MSERIDIGQRGVNPRHVDYIAGVLIRGGLIALPTDSGYALGWRASSRKAREQVIRIRQLDRNHHFTYSCRSLSDVGQLAQVGNTEHRLIRQATPGPFTFILPATRQVPRWAQQGKRRTIGVRIPDHDLVQALLDAMDEPILSSSLLLPEQDEEILDNEDLYDAVHGLVDLFVDAGYCPLEPTTLVDLTSQPPVVLRQGRGVIDF</sequence>
<dbReference type="PROSITE" id="PS51163">
    <property type="entry name" value="YRDC"/>
    <property type="match status" value="1"/>
</dbReference>
<keyword evidence="3" id="KW-1185">Reference proteome</keyword>
<evidence type="ECO:0000313" key="3">
    <source>
        <dbReference type="Proteomes" id="UP001359886"/>
    </source>
</evidence>
<comment type="caution">
    <text evidence="2">The sequence shown here is derived from an EMBL/GenBank/DDBJ whole genome shotgun (WGS) entry which is preliminary data.</text>
</comment>
<accession>A0AAW9RFQ8</accession>
<protein>
    <submittedName>
        <fullName evidence="2">L-threonylcarbamoyladenylate synthase</fullName>
        <ecNumber evidence="2">2.7.7.87</ecNumber>
    </submittedName>
</protein>
<dbReference type="PANTHER" id="PTHR42828">
    <property type="entry name" value="DHBP SYNTHASE RIBB-LIKE ALPHA/BETA DOMAIN-CONTAINING PROTEIN"/>
    <property type="match status" value="1"/>
</dbReference>
<dbReference type="InterPro" id="IPR017945">
    <property type="entry name" value="DHBP_synth_RibB-like_a/b_dom"/>
</dbReference>
<feature type="domain" description="YrdC-like" evidence="1">
    <location>
        <begin position="14"/>
        <end position="200"/>
    </location>
</feature>
<dbReference type="Proteomes" id="UP001359886">
    <property type="component" value="Unassembled WGS sequence"/>
</dbReference>
<dbReference type="RefSeq" id="WP_354694958.1">
    <property type="nucleotide sequence ID" value="NZ_JAZHOG010000004.1"/>
</dbReference>
<reference evidence="2 3" key="1">
    <citation type="submission" date="2024-02" db="EMBL/GenBank/DDBJ databases">
        <title>A novel Wenzhouxiangellaceae bacterium, isolated from coastal sediments.</title>
        <authorList>
            <person name="Du Z.-J."/>
            <person name="Ye Y.-Q."/>
            <person name="Zhang X.-Y."/>
        </authorList>
    </citation>
    <scope>NUCLEOTIDE SEQUENCE [LARGE SCALE GENOMIC DNA]</scope>
    <source>
        <strain evidence="2 3">CH-27</strain>
    </source>
</reference>
<dbReference type="GO" id="GO:0003725">
    <property type="term" value="F:double-stranded RNA binding"/>
    <property type="evidence" value="ECO:0007669"/>
    <property type="project" value="InterPro"/>
</dbReference>
<keyword evidence="2" id="KW-0808">Transferase</keyword>
<dbReference type="InterPro" id="IPR052532">
    <property type="entry name" value="SUA5_domain"/>
</dbReference>
<evidence type="ECO:0000313" key="2">
    <source>
        <dbReference type="EMBL" id="MEJ8567645.1"/>
    </source>
</evidence>
<dbReference type="SUPFAM" id="SSF55821">
    <property type="entry name" value="YrdC/RibB"/>
    <property type="match status" value="1"/>
</dbReference>
<dbReference type="GO" id="GO:0061710">
    <property type="term" value="F:L-threonylcarbamoyladenylate synthase"/>
    <property type="evidence" value="ECO:0007669"/>
    <property type="project" value="UniProtKB-EC"/>
</dbReference>
<dbReference type="AlphaFoldDB" id="A0AAW9RFQ8"/>
<proteinExistence type="predicted"/>
<dbReference type="InterPro" id="IPR006070">
    <property type="entry name" value="Sua5-like_dom"/>
</dbReference>
<dbReference type="NCBIfam" id="TIGR00057">
    <property type="entry name" value="L-threonylcarbamoyladenylate synthase"/>
    <property type="match status" value="1"/>
</dbReference>
<evidence type="ECO:0000259" key="1">
    <source>
        <dbReference type="PROSITE" id="PS51163"/>
    </source>
</evidence>